<name>A0A494UKV0_9ACTN</name>
<feature type="domain" description="HTH gntR-type" evidence="4">
    <location>
        <begin position="22"/>
        <end position="92"/>
    </location>
</feature>
<reference evidence="5 6" key="1">
    <citation type="submission" date="2017-09" db="EMBL/GenBank/DDBJ databases">
        <authorList>
            <person name="Zhang H."/>
            <person name="Hu S."/>
            <person name="Xu J."/>
            <person name="He Z."/>
        </authorList>
    </citation>
    <scope>NUCLEOTIDE SEQUENCE [LARGE SCALE GENOMIC DNA]</scope>
    <source>
        <strain evidence="5 6">TXX3120</strain>
    </source>
</reference>
<dbReference type="Proteomes" id="UP000282170">
    <property type="component" value="Chromosome"/>
</dbReference>
<dbReference type="SUPFAM" id="SSF46785">
    <property type="entry name" value="Winged helix' DNA-binding domain"/>
    <property type="match status" value="1"/>
</dbReference>
<accession>A0A494UKV0</accession>
<dbReference type="Gene3D" id="1.10.10.10">
    <property type="entry name" value="Winged helix-like DNA-binding domain superfamily/Winged helix DNA-binding domain"/>
    <property type="match status" value="1"/>
</dbReference>
<organism evidence="5 6">
    <name type="scientific">Streptomyces fungicidicus</name>
    <dbReference type="NCBI Taxonomy" id="68203"/>
    <lineage>
        <taxon>Bacteria</taxon>
        <taxon>Bacillati</taxon>
        <taxon>Actinomycetota</taxon>
        <taxon>Actinomycetes</taxon>
        <taxon>Kitasatosporales</taxon>
        <taxon>Streptomycetaceae</taxon>
        <taxon>Streptomyces</taxon>
    </lineage>
</organism>
<dbReference type="CDD" id="cd07377">
    <property type="entry name" value="WHTH_GntR"/>
    <property type="match status" value="1"/>
</dbReference>
<gene>
    <name evidence="5" type="ORF">CNQ36_00810</name>
</gene>
<dbReference type="PROSITE" id="PS50949">
    <property type="entry name" value="HTH_GNTR"/>
    <property type="match status" value="1"/>
</dbReference>
<dbReference type="InterPro" id="IPR000524">
    <property type="entry name" value="Tscrpt_reg_HTH_GntR"/>
</dbReference>
<evidence type="ECO:0000259" key="4">
    <source>
        <dbReference type="PROSITE" id="PS50949"/>
    </source>
</evidence>
<keyword evidence="3" id="KW-0804">Transcription</keyword>
<sequence length="247" mass="27386">MEPHTRRAARGATAKLIGQKVLRPREQVEEKIRAAILSGELRSGERLPSEAELARQFDVSRTTVREALRSLVSQKLIDKTPGVGGGSFVRSVDHQSLGNLLQESLHNLLQLGNLRVEEVAMLRQYLEVPAARLAAQHRSDEDLAGLQDIVERQKTISVDDPDVPDLDARFHAAIAKASGNRLLASFVHALHRETEPVHYLDLSPEVGRTTVRQHQKIVKAIAASDPDSAEQAVNEHLVYLREHVLSL</sequence>
<dbReference type="SUPFAM" id="SSF48008">
    <property type="entry name" value="GntR ligand-binding domain-like"/>
    <property type="match status" value="1"/>
</dbReference>
<keyword evidence="2" id="KW-0238">DNA-binding</keyword>
<dbReference type="EMBL" id="CP023407">
    <property type="protein sequence ID" value="AYL34095.1"/>
    <property type="molecule type" value="Genomic_DNA"/>
</dbReference>
<dbReference type="PANTHER" id="PTHR43537:SF5">
    <property type="entry name" value="UXU OPERON TRANSCRIPTIONAL REGULATOR"/>
    <property type="match status" value="1"/>
</dbReference>
<evidence type="ECO:0000313" key="6">
    <source>
        <dbReference type="Proteomes" id="UP000282170"/>
    </source>
</evidence>
<dbReference type="Gene3D" id="1.20.120.530">
    <property type="entry name" value="GntR ligand-binding domain-like"/>
    <property type="match status" value="1"/>
</dbReference>
<dbReference type="GO" id="GO:0003700">
    <property type="term" value="F:DNA-binding transcription factor activity"/>
    <property type="evidence" value="ECO:0007669"/>
    <property type="project" value="InterPro"/>
</dbReference>
<dbReference type="InterPro" id="IPR036388">
    <property type="entry name" value="WH-like_DNA-bd_sf"/>
</dbReference>
<evidence type="ECO:0000256" key="3">
    <source>
        <dbReference type="ARBA" id="ARBA00023163"/>
    </source>
</evidence>
<dbReference type="InterPro" id="IPR011711">
    <property type="entry name" value="GntR_C"/>
</dbReference>
<dbReference type="SMART" id="SM00895">
    <property type="entry name" value="FCD"/>
    <property type="match status" value="1"/>
</dbReference>
<keyword evidence="6" id="KW-1185">Reference proteome</keyword>
<dbReference type="KEGG" id="sfug:CNQ36_00810"/>
<protein>
    <submittedName>
        <fullName evidence="5">GntR family transcriptional regulator</fullName>
    </submittedName>
</protein>
<dbReference type="InterPro" id="IPR008920">
    <property type="entry name" value="TF_FadR/GntR_C"/>
</dbReference>
<dbReference type="PRINTS" id="PR00035">
    <property type="entry name" value="HTHGNTR"/>
</dbReference>
<dbReference type="AlphaFoldDB" id="A0A494UKV0"/>
<dbReference type="GO" id="GO:0003677">
    <property type="term" value="F:DNA binding"/>
    <property type="evidence" value="ECO:0007669"/>
    <property type="project" value="UniProtKB-KW"/>
</dbReference>
<dbReference type="Pfam" id="PF07729">
    <property type="entry name" value="FCD"/>
    <property type="match status" value="1"/>
</dbReference>
<evidence type="ECO:0000256" key="1">
    <source>
        <dbReference type="ARBA" id="ARBA00023015"/>
    </source>
</evidence>
<dbReference type="SMART" id="SM00345">
    <property type="entry name" value="HTH_GNTR"/>
    <property type="match status" value="1"/>
</dbReference>
<dbReference type="Pfam" id="PF00392">
    <property type="entry name" value="GntR"/>
    <property type="match status" value="1"/>
</dbReference>
<dbReference type="InterPro" id="IPR036390">
    <property type="entry name" value="WH_DNA-bd_sf"/>
</dbReference>
<evidence type="ECO:0000313" key="5">
    <source>
        <dbReference type="EMBL" id="AYL34095.1"/>
    </source>
</evidence>
<evidence type="ECO:0000256" key="2">
    <source>
        <dbReference type="ARBA" id="ARBA00023125"/>
    </source>
</evidence>
<keyword evidence="1" id="KW-0805">Transcription regulation</keyword>
<proteinExistence type="predicted"/>
<dbReference type="PANTHER" id="PTHR43537">
    <property type="entry name" value="TRANSCRIPTIONAL REGULATOR, GNTR FAMILY"/>
    <property type="match status" value="1"/>
</dbReference>